<evidence type="ECO:0000313" key="1">
    <source>
        <dbReference type="EMBL" id="BAD08164.1"/>
    </source>
</evidence>
<dbReference type="EMBL" id="AP005859">
    <property type="protein sequence ID" value="BAD08164.1"/>
    <property type="molecule type" value="Genomic_DNA"/>
</dbReference>
<name>Q6YUP3_ORYSJ</name>
<sequence>MLYAQKLSKNHSADREQASIAILDENRLVGTEHHWLPPDFGNNSGDSLLLHCQIGHVSVQRKQQLADWTIDVSD</sequence>
<accession>Q6YUP3</accession>
<reference evidence="2" key="1">
    <citation type="journal article" date="2005" name="Nature">
        <title>The map-based sequence of the rice genome.</title>
        <authorList>
            <consortium name="International rice genome sequencing project (IRGSP)"/>
            <person name="Matsumoto T."/>
            <person name="Wu J."/>
            <person name="Kanamori H."/>
            <person name="Katayose Y."/>
            <person name="Fujisawa M."/>
            <person name="Namiki N."/>
            <person name="Mizuno H."/>
            <person name="Yamamoto K."/>
            <person name="Antonio B.A."/>
            <person name="Baba T."/>
            <person name="Sakata K."/>
            <person name="Nagamura Y."/>
            <person name="Aoki H."/>
            <person name="Arikawa K."/>
            <person name="Arita K."/>
            <person name="Bito T."/>
            <person name="Chiden Y."/>
            <person name="Fujitsuka N."/>
            <person name="Fukunaka R."/>
            <person name="Hamada M."/>
            <person name="Harada C."/>
            <person name="Hayashi A."/>
            <person name="Hijishita S."/>
            <person name="Honda M."/>
            <person name="Hosokawa S."/>
            <person name="Ichikawa Y."/>
            <person name="Idonuma A."/>
            <person name="Iijima M."/>
            <person name="Ikeda M."/>
            <person name="Ikeno M."/>
            <person name="Ito K."/>
            <person name="Ito S."/>
            <person name="Ito T."/>
            <person name="Ito Y."/>
            <person name="Ito Y."/>
            <person name="Iwabuchi A."/>
            <person name="Kamiya K."/>
            <person name="Karasawa W."/>
            <person name="Kurita K."/>
            <person name="Katagiri S."/>
            <person name="Kikuta A."/>
            <person name="Kobayashi H."/>
            <person name="Kobayashi N."/>
            <person name="Machita K."/>
            <person name="Maehara T."/>
            <person name="Masukawa M."/>
            <person name="Mizubayashi T."/>
            <person name="Mukai Y."/>
            <person name="Nagasaki H."/>
            <person name="Nagata Y."/>
            <person name="Naito S."/>
            <person name="Nakashima M."/>
            <person name="Nakama Y."/>
            <person name="Nakamichi Y."/>
            <person name="Nakamura M."/>
            <person name="Meguro A."/>
            <person name="Negishi M."/>
            <person name="Ohta I."/>
            <person name="Ohta T."/>
            <person name="Okamoto M."/>
            <person name="Ono N."/>
            <person name="Saji S."/>
            <person name="Sakaguchi M."/>
            <person name="Sakai K."/>
            <person name="Shibata M."/>
            <person name="Shimokawa T."/>
            <person name="Song J."/>
            <person name="Takazaki Y."/>
            <person name="Terasawa K."/>
            <person name="Tsugane M."/>
            <person name="Tsuji K."/>
            <person name="Ueda S."/>
            <person name="Waki K."/>
            <person name="Yamagata H."/>
            <person name="Yamamoto M."/>
            <person name="Yamamoto S."/>
            <person name="Yamane H."/>
            <person name="Yoshiki S."/>
            <person name="Yoshihara R."/>
            <person name="Yukawa K."/>
            <person name="Zhong H."/>
            <person name="Yano M."/>
            <person name="Yuan Q."/>
            <person name="Ouyang S."/>
            <person name="Liu J."/>
            <person name="Jones K.M."/>
            <person name="Gansberger K."/>
            <person name="Moffat K."/>
            <person name="Hill J."/>
            <person name="Bera J."/>
            <person name="Fadrosh D."/>
            <person name="Jin S."/>
            <person name="Johri S."/>
            <person name="Kim M."/>
            <person name="Overton L."/>
            <person name="Reardon M."/>
            <person name="Tsitrin T."/>
            <person name="Vuong H."/>
            <person name="Weaver B."/>
            <person name="Ciecko A."/>
            <person name="Tallon L."/>
            <person name="Jackson J."/>
            <person name="Pai G."/>
            <person name="Aken S.V."/>
            <person name="Utterback T."/>
            <person name="Reidmuller S."/>
            <person name="Feldblyum T."/>
            <person name="Hsiao J."/>
            <person name="Zismann V."/>
            <person name="Iobst S."/>
            <person name="de Vazeille A.R."/>
            <person name="Buell C.R."/>
            <person name="Ying K."/>
            <person name="Li Y."/>
            <person name="Lu T."/>
            <person name="Huang Y."/>
            <person name="Zhao Q."/>
            <person name="Feng Q."/>
            <person name="Zhang L."/>
            <person name="Zhu J."/>
            <person name="Weng Q."/>
            <person name="Mu J."/>
            <person name="Lu Y."/>
            <person name="Fan D."/>
            <person name="Liu Y."/>
            <person name="Guan J."/>
            <person name="Zhang Y."/>
            <person name="Yu S."/>
            <person name="Liu X."/>
            <person name="Zhang Y."/>
            <person name="Hong G."/>
            <person name="Han B."/>
            <person name="Choisne N."/>
            <person name="Demange N."/>
            <person name="Orjeda G."/>
            <person name="Samain S."/>
            <person name="Cattolico L."/>
            <person name="Pelletier E."/>
            <person name="Couloux A."/>
            <person name="Segurens B."/>
            <person name="Wincker P."/>
            <person name="D'Hont A."/>
            <person name="Scarpelli C."/>
            <person name="Weissenbach J."/>
            <person name="Salanoubat M."/>
            <person name="Quetier F."/>
            <person name="Yu Y."/>
            <person name="Kim H.R."/>
            <person name="Rambo T."/>
            <person name="Currie J."/>
            <person name="Collura K."/>
            <person name="Luo M."/>
            <person name="Yang T."/>
            <person name="Ammiraju J.S.S."/>
            <person name="Engler F."/>
            <person name="Soderlund C."/>
            <person name="Wing R.A."/>
            <person name="Palmer L.E."/>
            <person name="de la Bastide M."/>
            <person name="Spiegel L."/>
            <person name="Nascimento L."/>
            <person name="Zutavern T."/>
            <person name="O'Shaughnessy A."/>
            <person name="Dike S."/>
            <person name="Dedhia N."/>
            <person name="Preston R."/>
            <person name="Balija V."/>
            <person name="McCombie W.R."/>
            <person name="Chow T."/>
            <person name="Chen H."/>
            <person name="Chung M."/>
            <person name="Chen C."/>
            <person name="Shaw J."/>
            <person name="Wu H."/>
            <person name="Hsiao K."/>
            <person name="Chao Y."/>
            <person name="Chu M."/>
            <person name="Cheng C."/>
            <person name="Hour A."/>
            <person name="Lee P."/>
            <person name="Lin S."/>
            <person name="Lin Y."/>
            <person name="Liou J."/>
            <person name="Liu S."/>
            <person name="Hsing Y."/>
            <person name="Raghuvanshi S."/>
            <person name="Mohanty A."/>
            <person name="Bharti A.K."/>
            <person name="Gaur A."/>
            <person name="Gupta V."/>
            <person name="Kumar D."/>
            <person name="Ravi V."/>
            <person name="Vij S."/>
            <person name="Kapur A."/>
            <person name="Khurana P."/>
            <person name="Khurana P."/>
            <person name="Khurana J.P."/>
            <person name="Tyagi A.K."/>
            <person name="Gaikwad K."/>
            <person name="Singh A."/>
            <person name="Dalal V."/>
            <person name="Srivastava S."/>
            <person name="Dixit A."/>
            <person name="Pal A.K."/>
            <person name="Ghazi I.A."/>
            <person name="Yadav M."/>
            <person name="Pandit A."/>
            <person name="Bhargava A."/>
            <person name="Sureshbabu K."/>
            <person name="Batra K."/>
            <person name="Sharma T.R."/>
            <person name="Mohapatra T."/>
            <person name="Singh N.K."/>
            <person name="Messing J."/>
            <person name="Nelson A.B."/>
            <person name="Fuks G."/>
            <person name="Kavchok S."/>
            <person name="Keizer G."/>
            <person name="Linton E."/>
            <person name="Llaca V."/>
            <person name="Song R."/>
            <person name="Tanyolac B."/>
            <person name="Young S."/>
            <person name="Ho-Il K."/>
            <person name="Hahn J.H."/>
            <person name="Sangsakoo G."/>
            <person name="Vanavichit A."/>
            <person name="de Mattos Luiz.A.T."/>
            <person name="Zimmer P.D."/>
            <person name="Malone G."/>
            <person name="Dellagostin O."/>
            <person name="de Oliveira A.C."/>
            <person name="Bevan M."/>
            <person name="Bancroft I."/>
            <person name="Minx P."/>
            <person name="Cordum H."/>
            <person name="Wilson R."/>
            <person name="Cheng Z."/>
            <person name="Jin W."/>
            <person name="Jiang J."/>
            <person name="Leong S.A."/>
            <person name="Iwama H."/>
            <person name="Gojobori T."/>
            <person name="Itoh T."/>
            <person name="Niimura Y."/>
            <person name="Fujii Y."/>
            <person name="Habara T."/>
            <person name="Sakai H."/>
            <person name="Sato Y."/>
            <person name="Wilson G."/>
            <person name="Kumar K."/>
            <person name="McCouch S."/>
            <person name="Juretic N."/>
            <person name="Hoen D."/>
            <person name="Wright S."/>
            <person name="Bruskiewich R."/>
            <person name="Bureau T."/>
            <person name="Miyao A."/>
            <person name="Hirochika H."/>
            <person name="Nishikawa T."/>
            <person name="Kadowaki K."/>
            <person name="Sugiura M."/>
            <person name="Burr B."/>
            <person name="Sasaki T."/>
        </authorList>
    </citation>
    <scope>NUCLEOTIDE SEQUENCE [LARGE SCALE GENOMIC DNA]</scope>
    <source>
        <strain evidence="2">cv. Nipponbare</strain>
    </source>
</reference>
<proteinExistence type="predicted"/>
<dbReference type="Proteomes" id="UP000000763">
    <property type="component" value="Chromosome 2"/>
</dbReference>
<reference evidence="2" key="2">
    <citation type="journal article" date="2008" name="Nucleic Acids Res.">
        <title>The rice annotation project database (RAP-DB): 2008 update.</title>
        <authorList>
            <consortium name="The rice annotation project (RAP)"/>
        </authorList>
    </citation>
    <scope>GENOME REANNOTATION</scope>
    <source>
        <strain evidence="2">cv. Nipponbare</strain>
    </source>
</reference>
<organism evidence="1 2">
    <name type="scientific">Oryza sativa subsp. japonica</name>
    <name type="common">Rice</name>
    <dbReference type="NCBI Taxonomy" id="39947"/>
    <lineage>
        <taxon>Eukaryota</taxon>
        <taxon>Viridiplantae</taxon>
        <taxon>Streptophyta</taxon>
        <taxon>Embryophyta</taxon>
        <taxon>Tracheophyta</taxon>
        <taxon>Spermatophyta</taxon>
        <taxon>Magnoliopsida</taxon>
        <taxon>Liliopsida</taxon>
        <taxon>Poales</taxon>
        <taxon>Poaceae</taxon>
        <taxon>BOP clade</taxon>
        <taxon>Oryzoideae</taxon>
        <taxon>Oryzeae</taxon>
        <taxon>Oryzinae</taxon>
        <taxon>Oryza</taxon>
        <taxon>Oryza sativa</taxon>
    </lineage>
</organism>
<dbReference type="AlphaFoldDB" id="Q6YUP3"/>
<protein>
    <submittedName>
        <fullName evidence="1">Uncharacterized protein</fullName>
    </submittedName>
</protein>
<evidence type="ECO:0000313" key="2">
    <source>
        <dbReference type="Proteomes" id="UP000000763"/>
    </source>
</evidence>
<gene>
    <name evidence="1" type="primary">B1053A04.28</name>
</gene>